<evidence type="ECO:0000256" key="3">
    <source>
        <dbReference type="ARBA" id="ARBA00022729"/>
    </source>
</evidence>
<accession>A0A1B1Y8M5</accession>
<dbReference type="InterPro" id="IPR026444">
    <property type="entry name" value="Secre_tail"/>
</dbReference>
<evidence type="ECO:0000259" key="5">
    <source>
        <dbReference type="Pfam" id="PF24517"/>
    </source>
</evidence>
<evidence type="ECO:0000313" key="6">
    <source>
        <dbReference type="EMBL" id="ANW97131.1"/>
    </source>
</evidence>
<keyword evidence="7" id="KW-1185">Reference proteome</keyword>
<reference evidence="6 7" key="1">
    <citation type="submission" date="2016-02" db="EMBL/GenBank/DDBJ databases">
        <authorList>
            <person name="Wen L."/>
            <person name="He K."/>
            <person name="Yang H."/>
        </authorList>
    </citation>
    <scope>NUCLEOTIDE SEQUENCE [LARGE SCALE GENOMIC DNA]</scope>
    <source>
        <strain evidence="6 7">CZ1127</strain>
    </source>
</reference>
<dbReference type="Proteomes" id="UP000092967">
    <property type="component" value="Chromosome"/>
</dbReference>
<evidence type="ECO:0000256" key="1">
    <source>
        <dbReference type="ARBA" id="ARBA00004613"/>
    </source>
</evidence>
<dbReference type="NCBIfam" id="TIGR04183">
    <property type="entry name" value="Por_Secre_tail"/>
    <property type="match status" value="1"/>
</dbReference>
<dbReference type="Pfam" id="PF18962">
    <property type="entry name" value="Por_Secre_tail"/>
    <property type="match status" value="1"/>
</dbReference>
<keyword evidence="3" id="KW-0732">Signal</keyword>
<protein>
    <submittedName>
        <fullName evidence="6">Uncharacterized protein</fullName>
    </submittedName>
</protein>
<dbReference type="InterPro" id="IPR017853">
    <property type="entry name" value="GH"/>
</dbReference>
<organism evidence="6 7">
    <name type="scientific">Wenyingzhuangia fucanilytica</name>
    <dbReference type="NCBI Taxonomy" id="1790137"/>
    <lineage>
        <taxon>Bacteria</taxon>
        <taxon>Pseudomonadati</taxon>
        <taxon>Bacteroidota</taxon>
        <taxon>Flavobacteriia</taxon>
        <taxon>Flavobacteriales</taxon>
        <taxon>Flavobacteriaceae</taxon>
        <taxon>Wenyingzhuangia</taxon>
    </lineage>
</organism>
<dbReference type="KEGG" id="wfu:AXE80_12920"/>
<dbReference type="STRING" id="1790137.AXE80_12920"/>
<evidence type="ECO:0000259" key="4">
    <source>
        <dbReference type="Pfam" id="PF18962"/>
    </source>
</evidence>
<dbReference type="OrthoDB" id="9760450at2"/>
<comment type="subcellular location">
    <subcellularLocation>
        <location evidence="1">Secreted</location>
    </subcellularLocation>
</comment>
<evidence type="ECO:0000313" key="7">
    <source>
        <dbReference type="Proteomes" id="UP000092967"/>
    </source>
</evidence>
<dbReference type="Gene3D" id="3.20.20.80">
    <property type="entry name" value="Glycosidases"/>
    <property type="match status" value="2"/>
</dbReference>
<dbReference type="InterPro" id="IPR055372">
    <property type="entry name" value="CBM96"/>
</dbReference>
<sequence length="680" mass="77076">MKSKNYLIIIMFLQTVFSFSQESVQHPTVDSYVHFSNPNQSYSSETVIKLKHSVSGNNDRLAVLQFSNLSEVPTTYQQVLLKLVQVEGDRGNVSLVGINPEFDNYITLNSLPSQEFTFAYGGVKRGEAYYIDVTEYVLNQLNSNNSVIAFKLFTNSLINSAMGFASSESTENRPELQFYTNKAYEIPLFDVHDTVTIDMVSKGEITGDVLKNHVQEDEVNNYGGWENGTFEATGFFRTEKDCDNTWHIIDPSGNVFYSAGLNTVDNGGLSQPEELKSLGLNTMGSWSDESIKNVAYTPRFNVMSNFKNSSNEIKEVYNLDILPVFEPTFQSFCNQLAQTELQPYLNDPWVLGYFLDNELLFHKDQLSLSLSLETSNAQYQAANTWMIDKYGVNYTTSNITEDDKLDYQGYVGETYFRIVSEAFKAVDPNHMLLGTRFHSGVKYMPKMFEAAGKYIDIISVNYYGSAQPEEEYMDMWLEESGKPFLITEFYVKGLDTPMENADGAGWDVATQSDRASWFENWMLKLLRNKGSVGFHWFRYLDKPTDGSNKGLYDKDYNLYQELGASVKKVSKAIYTLRSQMLYGNYNYNDCEANISILSDEIPVVLSPNFLVHPNPVSDVFRIDVASTSEIKIYDVSGSLLITKESIKRDTEIDISDLSSGLYFVEINKSGKKSVAKLIKN</sequence>
<dbReference type="NCBIfam" id="NF033679">
    <property type="entry name" value="DNRLRE_dom"/>
    <property type="match status" value="1"/>
</dbReference>
<dbReference type="SUPFAM" id="SSF51445">
    <property type="entry name" value="(Trans)glycosidases"/>
    <property type="match status" value="1"/>
</dbReference>
<gene>
    <name evidence="6" type="ORF">AXE80_12920</name>
</gene>
<evidence type="ECO:0000256" key="2">
    <source>
        <dbReference type="ARBA" id="ARBA00022525"/>
    </source>
</evidence>
<keyword evidence="2" id="KW-0964">Secreted</keyword>
<dbReference type="Pfam" id="PF24517">
    <property type="entry name" value="CBM96"/>
    <property type="match status" value="1"/>
</dbReference>
<dbReference type="GO" id="GO:0005576">
    <property type="term" value="C:extracellular region"/>
    <property type="evidence" value="ECO:0007669"/>
    <property type="project" value="UniProtKB-SubCell"/>
</dbReference>
<dbReference type="EMBL" id="CP014224">
    <property type="protein sequence ID" value="ANW97131.1"/>
    <property type="molecule type" value="Genomic_DNA"/>
</dbReference>
<dbReference type="AlphaFoldDB" id="A0A1B1Y8M5"/>
<name>A0A1B1Y8M5_9FLAO</name>
<proteinExistence type="predicted"/>
<feature type="domain" description="Secretion system C-terminal sorting" evidence="4">
    <location>
        <begin position="611"/>
        <end position="678"/>
    </location>
</feature>
<feature type="domain" description="Carbohydrate-binding module family 96" evidence="5">
    <location>
        <begin position="25"/>
        <end position="177"/>
    </location>
</feature>